<proteinExistence type="predicted"/>
<accession>A0A2M6YBJ0</accession>
<dbReference type="SUPFAM" id="SSF57997">
    <property type="entry name" value="Tropomyosin"/>
    <property type="match status" value="1"/>
</dbReference>
<sequence length="118" mass="13645">MEKSETNKIEKLIEGLAEVVADGFGDFRDRFEKIDNRLDGIDNRLDGHDEQFKTINYKLDSLIERVDKIDSDIKGIRGALDSFAILDCKNSKTDKFLVSEIKRLDRELRQIKKVLKIS</sequence>
<dbReference type="AlphaFoldDB" id="A0A2M6YBJ0"/>
<evidence type="ECO:0000313" key="2">
    <source>
        <dbReference type="Proteomes" id="UP000229896"/>
    </source>
</evidence>
<evidence type="ECO:0000313" key="1">
    <source>
        <dbReference type="EMBL" id="PIU24034.1"/>
    </source>
</evidence>
<dbReference type="Proteomes" id="UP000229896">
    <property type="component" value="Unassembled WGS sequence"/>
</dbReference>
<protein>
    <recommendedName>
        <fullName evidence="3">t-SNARE coiled-coil homology domain-containing protein</fullName>
    </recommendedName>
</protein>
<evidence type="ECO:0008006" key="3">
    <source>
        <dbReference type="Google" id="ProtNLM"/>
    </source>
</evidence>
<comment type="caution">
    <text evidence="1">The sequence shown here is derived from an EMBL/GenBank/DDBJ whole genome shotgun (WGS) entry which is preliminary data.</text>
</comment>
<name>A0A2M6YBJ0_9BACT</name>
<dbReference type="EMBL" id="PEXI01000101">
    <property type="protein sequence ID" value="PIU24034.1"/>
    <property type="molecule type" value="Genomic_DNA"/>
</dbReference>
<dbReference type="Gene3D" id="3.90.20.10">
    <property type="match status" value="1"/>
</dbReference>
<gene>
    <name evidence="1" type="ORF">COT12_03235</name>
</gene>
<reference evidence="2" key="1">
    <citation type="submission" date="2017-09" db="EMBL/GenBank/DDBJ databases">
        <title>Depth-based differentiation of microbial function through sediment-hosted aquifers and enrichment of novel symbionts in the deep terrestrial subsurface.</title>
        <authorList>
            <person name="Probst A.J."/>
            <person name="Ladd B."/>
            <person name="Jarett J.K."/>
            <person name="Geller-Mcgrath D.E."/>
            <person name="Sieber C.M.K."/>
            <person name="Emerson J.B."/>
            <person name="Anantharaman K."/>
            <person name="Thomas B.C."/>
            <person name="Malmstrom R."/>
            <person name="Stieglmeier M."/>
            <person name="Klingl A."/>
            <person name="Woyke T."/>
            <person name="Ryan C.M."/>
            <person name="Banfield J.F."/>
        </authorList>
    </citation>
    <scope>NUCLEOTIDE SEQUENCE [LARGE SCALE GENOMIC DNA]</scope>
</reference>
<organism evidence="1 2">
    <name type="scientific">Candidatus Berkelbacteria bacterium CG08_land_8_20_14_0_20_39_8</name>
    <dbReference type="NCBI Taxonomy" id="1974511"/>
    <lineage>
        <taxon>Bacteria</taxon>
        <taxon>Candidatus Berkelbacteria</taxon>
    </lineage>
</organism>